<organism evidence="12 13">
    <name type="scientific">Pseudohalioglobus sediminis</name>
    <dbReference type="NCBI Taxonomy" id="2606449"/>
    <lineage>
        <taxon>Bacteria</taxon>
        <taxon>Pseudomonadati</taxon>
        <taxon>Pseudomonadota</taxon>
        <taxon>Gammaproteobacteria</taxon>
        <taxon>Cellvibrionales</taxon>
        <taxon>Halieaceae</taxon>
        <taxon>Pseudohalioglobus</taxon>
    </lineage>
</organism>
<keyword evidence="5" id="KW-0285">Flavoprotein</keyword>
<comment type="catalytic activity">
    <reaction evidence="11">
        <text>L-threonyl-[protein] + FAD = FMN-L-threonyl-[protein] + AMP + H(+)</text>
        <dbReference type="Rhea" id="RHEA:36847"/>
        <dbReference type="Rhea" id="RHEA-COMP:11060"/>
        <dbReference type="Rhea" id="RHEA-COMP:11061"/>
        <dbReference type="ChEBI" id="CHEBI:15378"/>
        <dbReference type="ChEBI" id="CHEBI:30013"/>
        <dbReference type="ChEBI" id="CHEBI:57692"/>
        <dbReference type="ChEBI" id="CHEBI:74257"/>
        <dbReference type="ChEBI" id="CHEBI:456215"/>
        <dbReference type="EC" id="2.7.1.180"/>
    </reaction>
</comment>
<comment type="similarity">
    <text evidence="2">Belongs to the ApbE family.</text>
</comment>
<dbReference type="InterPro" id="IPR024932">
    <property type="entry name" value="ApbE"/>
</dbReference>
<evidence type="ECO:0000256" key="8">
    <source>
        <dbReference type="ARBA" id="ARBA00022827"/>
    </source>
</evidence>
<dbReference type="SUPFAM" id="SSF143631">
    <property type="entry name" value="ApbE-like"/>
    <property type="match status" value="1"/>
</dbReference>
<sequence>MNMQRKRLHCFGSSCQLTLHASATEAEKRFALALNELSRIETKFSSYHPESIISKINQAAGSGFFTPLDAESRSLFDFASALWAESNHLFDPTTRLLQDCYDDGGTLKATLQQIKGMLTLVGWNKLQLTDEGAYLPERGMLLDLNSCIRPYALDAVRRRLVREGVEHALIELDHDAVSIGKQADGANWLLGLRHPLGSRTAVNRIKLNNRGYAMRGDFENRILFDGENFGRGLSPVDGFPIPGMLSVSVVADTALDACGAASIARLKTEQAAINWLQKLGLPWMAIDRKLNCHGPLAPR</sequence>
<evidence type="ECO:0000256" key="3">
    <source>
        <dbReference type="ARBA" id="ARBA00011955"/>
    </source>
</evidence>
<accession>A0A5B0X7E4</accession>
<dbReference type="EMBL" id="VTUX01000001">
    <property type="protein sequence ID" value="KAA1194575.1"/>
    <property type="molecule type" value="Genomic_DNA"/>
</dbReference>
<dbReference type="GO" id="GO:0046872">
    <property type="term" value="F:metal ion binding"/>
    <property type="evidence" value="ECO:0007669"/>
    <property type="project" value="UniProtKB-KW"/>
</dbReference>
<dbReference type="EC" id="2.7.1.180" evidence="3"/>
<evidence type="ECO:0000256" key="1">
    <source>
        <dbReference type="ARBA" id="ARBA00001946"/>
    </source>
</evidence>
<evidence type="ECO:0000256" key="6">
    <source>
        <dbReference type="ARBA" id="ARBA00022679"/>
    </source>
</evidence>
<dbReference type="RefSeq" id="WP_149610043.1">
    <property type="nucleotide sequence ID" value="NZ_VTUX01000001.1"/>
</dbReference>
<comment type="caution">
    <text evidence="12">The sequence shown here is derived from an EMBL/GenBank/DDBJ whole genome shotgun (WGS) entry which is preliminary data.</text>
</comment>
<keyword evidence="6" id="KW-0808">Transferase</keyword>
<dbReference type="PANTHER" id="PTHR30040">
    <property type="entry name" value="THIAMINE BIOSYNTHESIS LIPOPROTEIN APBE"/>
    <property type="match status" value="1"/>
</dbReference>
<reference evidence="12 13" key="1">
    <citation type="submission" date="2019-09" db="EMBL/GenBank/DDBJ databases">
        <authorList>
            <person name="Chen X.-Y."/>
        </authorList>
    </citation>
    <scope>NUCLEOTIDE SEQUENCE [LARGE SCALE GENOMIC DNA]</scope>
    <source>
        <strain evidence="12 13">NY5</strain>
    </source>
</reference>
<keyword evidence="9" id="KW-0460">Magnesium</keyword>
<evidence type="ECO:0000313" key="12">
    <source>
        <dbReference type="EMBL" id="KAA1194575.1"/>
    </source>
</evidence>
<evidence type="ECO:0000256" key="5">
    <source>
        <dbReference type="ARBA" id="ARBA00022630"/>
    </source>
</evidence>
<dbReference type="GO" id="GO:0016740">
    <property type="term" value="F:transferase activity"/>
    <property type="evidence" value="ECO:0007669"/>
    <property type="project" value="UniProtKB-KW"/>
</dbReference>
<evidence type="ECO:0000256" key="4">
    <source>
        <dbReference type="ARBA" id="ARBA00016337"/>
    </source>
</evidence>
<evidence type="ECO:0000256" key="2">
    <source>
        <dbReference type="ARBA" id="ARBA00008282"/>
    </source>
</evidence>
<evidence type="ECO:0000256" key="9">
    <source>
        <dbReference type="ARBA" id="ARBA00022842"/>
    </source>
</evidence>
<keyword evidence="13" id="KW-1185">Reference proteome</keyword>
<evidence type="ECO:0000256" key="10">
    <source>
        <dbReference type="ARBA" id="ARBA00031306"/>
    </source>
</evidence>
<dbReference type="PANTHER" id="PTHR30040:SF2">
    <property type="entry name" value="FAD:PROTEIN FMN TRANSFERASE"/>
    <property type="match status" value="1"/>
</dbReference>
<name>A0A5B0X7E4_9GAMM</name>
<keyword evidence="7" id="KW-0479">Metal-binding</keyword>
<dbReference type="InterPro" id="IPR003374">
    <property type="entry name" value="ApbE-like_sf"/>
</dbReference>
<keyword evidence="8" id="KW-0274">FAD</keyword>
<gene>
    <name evidence="12" type="ORF">F0M18_03880</name>
</gene>
<dbReference type="Gene3D" id="3.10.520.10">
    <property type="entry name" value="ApbE-like domains"/>
    <property type="match status" value="1"/>
</dbReference>
<evidence type="ECO:0000313" key="13">
    <source>
        <dbReference type="Proteomes" id="UP000323708"/>
    </source>
</evidence>
<comment type="cofactor">
    <cofactor evidence="1">
        <name>Mg(2+)</name>
        <dbReference type="ChEBI" id="CHEBI:18420"/>
    </cofactor>
</comment>
<evidence type="ECO:0000256" key="11">
    <source>
        <dbReference type="ARBA" id="ARBA00048540"/>
    </source>
</evidence>
<evidence type="ECO:0000256" key="7">
    <source>
        <dbReference type="ARBA" id="ARBA00022723"/>
    </source>
</evidence>
<dbReference type="Pfam" id="PF02424">
    <property type="entry name" value="ApbE"/>
    <property type="match status" value="1"/>
</dbReference>
<proteinExistence type="inferred from homology"/>
<protein>
    <recommendedName>
        <fullName evidence="4">FAD:protein FMN transferase</fullName>
        <ecNumber evidence="3">2.7.1.180</ecNumber>
    </recommendedName>
    <alternativeName>
        <fullName evidence="10">Flavin transferase</fullName>
    </alternativeName>
</protein>
<dbReference type="AlphaFoldDB" id="A0A5B0X7E4"/>
<dbReference type="Proteomes" id="UP000323708">
    <property type="component" value="Unassembled WGS sequence"/>
</dbReference>